<comment type="function">
    <text evidence="3">Required for maturation of 30S ribosomal subunits.</text>
</comment>
<dbReference type="InterPro" id="IPR035956">
    <property type="entry name" value="RimP_N_sf"/>
</dbReference>
<dbReference type="PANTHER" id="PTHR33867:SF1">
    <property type="entry name" value="RIBOSOME MATURATION FACTOR RIMP"/>
    <property type="match status" value="1"/>
</dbReference>
<comment type="similarity">
    <text evidence="3">Belongs to the RimP family.</text>
</comment>
<dbReference type="GO" id="GO:0000028">
    <property type="term" value="P:ribosomal small subunit assembly"/>
    <property type="evidence" value="ECO:0007669"/>
    <property type="project" value="TreeGrafter"/>
</dbReference>
<evidence type="ECO:0000313" key="5">
    <source>
        <dbReference type="EMBL" id="GMA31784.1"/>
    </source>
</evidence>
<dbReference type="PANTHER" id="PTHR33867">
    <property type="entry name" value="RIBOSOME MATURATION FACTOR RIMP"/>
    <property type="match status" value="1"/>
</dbReference>
<keyword evidence="6" id="KW-1185">Reference proteome</keyword>
<dbReference type="AlphaFoldDB" id="A0AA37XEN5"/>
<feature type="domain" description="Ribosome maturation factor RimP N-terminal" evidence="4">
    <location>
        <begin position="14"/>
        <end position="87"/>
    </location>
</feature>
<dbReference type="Pfam" id="PF02576">
    <property type="entry name" value="RimP_N"/>
    <property type="match status" value="1"/>
</dbReference>
<evidence type="ECO:0000256" key="2">
    <source>
        <dbReference type="ARBA" id="ARBA00022517"/>
    </source>
</evidence>
<dbReference type="HAMAP" id="MF_01077">
    <property type="entry name" value="RimP"/>
    <property type="match status" value="1"/>
</dbReference>
<name>A0AA37XEN5_9MICO</name>
<dbReference type="Gene3D" id="3.30.300.70">
    <property type="entry name" value="RimP-like superfamily, N-terminal"/>
    <property type="match status" value="1"/>
</dbReference>
<evidence type="ECO:0000313" key="6">
    <source>
        <dbReference type="Proteomes" id="UP001157161"/>
    </source>
</evidence>
<dbReference type="InterPro" id="IPR028989">
    <property type="entry name" value="RimP_N"/>
</dbReference>
<dbReference type="GO" id="GO:0005829">
    <property type="term" value="C:cytosol"/>
    <property type="evidence" value="ECO:0007669"/>
    <property type="project" value="TreeGrafter"/>
</dbReference>
<organism evidence="5 6">
    <name type="scientific">Litorihabitans aurantiacus</name>
    <dbReference type="NCBI Taxonomy" id="1930061"/>
    <lineage>
        <taxon>Bacteria</taxon>
        <taxon>Bacillati</taxon>
        <taxon>Actinomycetota</taxon>
        <taxon>Actinomycetes</taxon>
        <taxon>Micrococcales</taxon>
        <taxon>Beutenbergiaceae</taxon>
        <taxon>Litorihabitans</taxon>
    </lineage>
</organism>
<evidence type="ECO:0000259" key="4">
    <source>
        <dbReference type="Pfam" id="PF02576"/>
    </source>
</evidence>
<gene>
    <name evidence="3 5" type="primary">rimP</name>
    <name evidence="5" type="ORF">GCM10025875_17760</name>
</gene>
<comment type="subcellular location">
    <subcellularLocation>
        <location evidence="3">Cytoplasm</location>
    </subcellularLocation>
</comment>
<dbReference type="InterPro" id="IPR003728">
    <property type="entry name" value="Ribosome_maturation_RimP"/>
</dbReference>
<keyword evidence="1 3" id="KW-0963">Cytoplasm</keyword>
<accession>A0AA37XEN5</accession>
<dbReference type="Proteomes" id="UP001157161">
    <property type="component" value="Unassembled WGS sequence"/>
</dbReference>
<reference evidence="5" key="2">
    <citation type="submission" date="2023-02" db="EMBL/GenBank/DDBJ databases">
        <authorList>
            <person name="Sun Q."/>
            <person name="Mori K."/>
        </authorList>
    </citation>
    <scope>NUCLEOTIDE SEQUENCE</scope>
    <source>
        <strain evidence="5">NBRC 112290</strain>
    </source>
</reference>
<sequence length="175" mass="18482">MASDEVDRLLRSVVEPIAAAHELAVEGVRIRVRGRLRTVVVVLDLADGPGALGSDLLADVTREVSDALDAVDVPGDAYTLEVSTPGVTRPLTTPRHFRRAQRRLLRVELTDGTALTGRVTSADDDGVTLTAVAPVGAPTGARSGGRGAAPETRTLTYPQIASAVVEVELRRVQED</sequence>
<dbReference type="SUPFAM" id="SSF75420">
    <property type="entry name" value="YhbC-like, N-terminal domain"/>
    <property type="match status" value="1"/>
</dbReference>
<dbReference type="RefSeq" id="WP_284250547.1">
    <property type="nucleotide sequence ID" value="NZ_BSUM01000001.1"/>
</dbReference>
<protein>
    <recommendedName>
        <fullName evidence="3">Ribosome maturation factor RimP</fullName>
    </recommendedName>
</protein>
<dbReference type="EMBL" id="BSUM01000001">
    <property type="protein sequence ID" value="GMA31784.1"/>
    <property type="molecule type" value="Genomic_DNA"/>
</dbReference>
<evidence type="ECO:0000256" key="3">
    <source>
        <dbReference type="HAMAP-Rule" id="MF_01077"/>
    </source>
</evidence>
<reference evidence="5" key="1">
    <citation type="journal article" date="2014" name="Int. J. Syst. Evol. Microbiol.">
        <title>Complete genome sequence of Corynebacterium casei LMG S-19264T (=DSM 44701T), isolated from a smear-ripened cheese.</title>
        <authorList>
            <consortium name="US DOE Joint Genome Institute (JGI-PGF)"/>
            <person name="Walter F."/>
            <person name="Albersmeier A."/>
            <person name="Kalinowski J."/>
            <person name="Ruckert C."/>
        </authorList>
    </citation>
    <scope>NUCLEOTIDE SEQUENCE</scope>
    <source>
        <strain evidence="5">NBRC 112290</strain>
    </source>
</reference>
<keyword evidence="2 3" id="KW-0690">Ribosome biogenesis</keyword>
<evidence type="ECO:0000256" key="1">
    <source>
        <dbReference type="ARBA" id="ARBA00022490"/>
    </source>
</evidence>
<dbReference type="GO" id="GO:0006412">
    <property type="term" value="P:translation"/>
    <property type="evidence" value="ECO:0007669"/>
    <property type="project" value="TreeGrafter"/>
</dbReference>
<comment type="caution">
    <text evidence="5">The sequence shown here is derived from an EMBL/GenBank/DDBJ whole genome shotgun (WGS) entry which is preliminary data.</text>
</comment>
<proteinExistence type="inferred from homology"/>